<name>A0ACC0VJW4_9STRA</name>
<organism evidence="1 2">
    <name type="scientific">Peronosclerospora sorghi</name>
    <dbReference type="NCBI Taxonomy" id="230839"/>
    <lineage>
        <taxon>Eukaryota</taxon>
        <taxon>Sar</taxon>
        <taxon>Stramenopiles</taxon>
        <taxon>Oomycota</taxon>
        <taxon>Peronosporomycetes</taxon>
        <taxon>Peronosporales</taxon>
        <taxon>Peronosporaceae</taxon>
        <taxon>Peronosclerospora</taxon>
    </lineage>
</organism>
<dbReference type="Proteomes" id="UP001163321">
    <property type="component" value="Chromosome 8"/>
</dbReference>
<dbReference type="EMBL" id="CM047587">
    <property type="protein sequence ID" value="KAI9906790.1"/>
    <property type="molecule type" value="Genomic_DNA"/>
</dbReference>
<gene>
    <name evidence="1" type="ORF">PsorP6_016163</name>
</gene>
<comment type="caution">
    <text evidence="1">The sequence shown here is derived from an EMBL/GenBank/DDBJ whole genome shotgun (WGS) entry which is preliminary data.</text>
</comment>
<evidence type="ECO:0000313" key="1">
    <source>
        <dbReference type="EMBL" id="KAI9906790.1"/>
    </source>
</evidence>
<proteinExistence type="predicted"/>
<accession>A0ACC0VJW4</accession>
<protein>
    <submittedName>
        <fullName evidence="1">Uncharacterized protein</fullName>
    </submittedName>
</protein>
<sequence length="129" mass="15044">MADGVQEETPRQRKTRLQRKRRQQRTISARAAQNDQYRQQRTARQDAADPAHIRNVQEADRHRQETRVPQLTHMGDVNYYINRAILSPHNREVEKFNKEVLNLIQQDEQFFLSADAVTDPAGASLIPVE</sequence>
<evidence type="ECO:0000313" key="2">
    <source>
        <dbReference type="Proteomes" id="UP001163321"/>
    </source>
</evidence>
<keyword evidence="2" id="KW-1185">Reference proteome</keyword>
<reference evidence="1 2" key="1">
    <citation type="journal article" date="2022" name="bioRxiv">
        <title>The genome of the oomycete Peronosclerospora sorghi, a cosmopolitan pathogen of maize and sorghum, is inflated with dispersed pseudogenes.</title>
        <authorList>
            <person name="Fletcher K."/>
            <person name="Martin F."/>
            <person name="Isakeit T."/>
            <person name="Cavanaugh K."/>
            <person name="Magill C."/>
            <person name="Michelmore R."/>
        </authorList>
    </citation>
    <scope>NUCLEOTIDE SEQUENCE [LARGE SCALE GENOMIC DNA]</scope>
    <source>
        <strain evidence="1">P6</strain>
    </source>
</reference>